<dbReference type="EMBL" id="JAGIKT010000140">
    <property type="protein sequence ID" value="MBP0116491.1"/>
    <property type="molecule type" value="Genomic_DNA"/>
</dbReference>
<dbReference type="Pfam" id="PF00805">
    <property type="entry name" value="Pentapeptide"/>
    <property type="match status" value="1"/>
</dbReference>
<dbReference type="Gene3D" id="2.160.20.80">
    <property type="entry name" value="E3 ubiquitin-protein ligase SopA"/>
    <property type="match status" value="1"/>
</dbReference>
<comment type="caution">
    <text evidence="1">The sequence shown here is derived from an EMBL/GenBank/DDBJ whole genome shotgun (WGS) entry which is preliminary data.</text>
</comment>
<proteinExistence type="predicted"/>
<accession>A0ABS4A891</accession>
<dbReference type="SUPFAM" id="SSF141571">
    <property type="entry name" value="Pentapeptide repeat-like"/>
    <property type="match status" value="1"/>
</dbReference>
<sequence length="67" mass="7154">MLSLLRILTLANLFRAKLGGASLTRAILNGADLRGADLSDAHQLLGVRAPILGEEQRAVRVHLIGVQ</sequence>
<organism evidence="1 2">
    <name type="scientific">Bradyrhizobium vignae</name>
    <dbReference type="NCBI Taxonomy" id="1549949"/>
    <lineage>
        <taxon>Bacteria</taxon>
        <taxon>Pseudomonadati</taxon>
        <taxon>Pseudomonadota</taxon>
        <taxon>Alphaproteobacteria</taxon>
        <taxon>Hyphomicrobiales</taxon>
        <taxon>Nitrobacteraceae</taxon>
        <taxon>Bradyrhizobium</taxon>
    </lineage>
</organism>
<protein>
    <submittedName>
        <fullName evidence="1">Pentapeptide repeat-containing protein</fullName>
    </submittedName>
</protein>
<keyword evidence="2" id="KW-1185">Reference proteome</keyword>
<reference evidence="1 2" key="1">
    <citation type="submission" date="2021-03" db="EMBL/GenBank/DDBJ databases">
        <title>Genome Sequence of Bradyrhizobium vignae strain ISRA400.</title>
        <authorList>
            <person name="Tisa L.S."/>
            <person name="Svistoonoff S."/>
            <person name="Hocher V."/>
            <person name="Fall S."/>
            <person name="Zaiya A."/>
            <person name="Naing D."/>
            <person name="Niang N."/>
            <person name="Diouf A."/>
            <person name="Dasylva M.C."/>
            <person name="Toure O."/>
            <person name="Gueye M."/>
            <person name="Gully D."/>
            <person name="Tisseyre P."/>
            <person name="Simpson S."/>
            <person name="Morris K."/>
            <person name="Thomas W.K."/>
        </authorList>
    </citation>
    <scope>NUCLEOTIDE SEQUENCE [LARGE SCALE GENOMIC DNA]</scope>
    <source>
        <strain evidence="1 2">ISRA400</strain>
    </source>
</reference>
<evidence type="ECO:0000313" key="2">
    <source>
        <dbReference type="Proteomes" id="UP000669317"/>
    </source>
</evidence>
<evidence type="ECO:0000313" key="1">
    <source>
        <dbReference type="EMBL" id="MBP0116491.1"/>
    </source>
</evidence>
<dbReference type="Proteomes" id="UP000669317">
    <property type="component" value="Unassembled WGS sequence"/>
</dbReference>
<dbReference type="InterPro" id="IPR001646">
    <property type="entry name" value="5peptide_repeat"/>
</dbReference>
<name>A0ABS4A891_9BRAD</name>
<gene>
    <name evidence="1" type="ORF">JWS04_36650</name>
</gene>